<feature type="compositionally biased region" description="Low complexity" evidence="2">
    <location>
        <begin position="374"/>
        <end position="387"/>
    </location>
</feature>
<reference evidence="3" key="1">
    <citation type="submission" date="2020-11" db="EMBL/GenBank/DDBJ databases">
        <authorList>
            <person name="Tran Van P."/>
        </authorList>
    </citation>
    <scope>NUCLEOTIDE SEQUENCE</scope>
</reference>
<feature type="compositionally biased region" description="Basic and acidic residues" evidence="2">
    <location>
        <begin position="353"/>
        <end position="368"/>
    </location>
</feature>
<dbReference type="Pfam" id="PF13915">
    <property type="entry name" value="DUF4210"/>
    <property type="match status" value="1"/>
</dbReference>
<dbReference type="InterPro" id="IPR033473">
    <property type="entry name" value="Atos-like_C"/>
</dbReference>
<feature type="compositionally biased region" description="Polar residues" evidence="2">
    <location>
        <begin position="406"/>
        <end position="417"/>
    </location>
</feature>
<evidence type="ECO:0000256" key="2">
    <source>
        <dbReference type="SAM" id="MobiDB-lite"/>
    </source>
</evidence>
<feature type="compositionally biased region" description="Polar residues" evidence="2">
    <location>
        <begin position="542"/>
        <end position="559"/>
    </location>
</feature>
<feature type="region of interest" description="Disordered" evidence="2">
    <location>
        <begin position="784"/>
        <end position="822"/>
    </location>
</feature>
<feature type="compositionally biased region" description="Polar residues" evidence="2">
    <location>
        <begin position="784"/>
        <end position="807"/>
    </location>
</feature>
<name>A0A7R8W5K7_9CRUS</name>
<evidence type="ECO:0000256" key="1">
    <source>
        <dbReference type="ARBA" id="ARBA00034497"/>
    </source>
</evidence>
<comment type="similarity">
    <text evidence="1">Belongs to the ATOS family.</text>
</comment>
<feature type="compositionally biased region" description="Low complexity" evidence="2">
    <location>
        <begin position="661"/>
        <end position="682"/>
    </location>
</feature>
<dbReference type="SMART" id="SM01177">
    <property type="entry name" value="DUF4210"/>
    <property type="match status" value="1"/>
</dbReference>
<organism evidence="3">
    <name type="scientific">Cyprideis torosa</name>
    <dbReference type="NCBI Taxonomy" id="163714"/>
    <lineage>
        <taxon>Eukaryota</taxon>
        <taxon>Metazoa</taxon>
        <taxon>Ecdysozoa</taxon>
        <taxon>Arthropoda</taxon>
        <taxon>Crustacea</taxon>
        <taxon>Oligostraca</taxon>
        <taxon>Ostracoda</taxon>
        <taxon>Podocopa</taxon>
        <taxon>Podocopida</taxon>
        <taxon>Cytherocopina</taxon>
        <taxon>Cytheroidea</taxon>
        <taxon>Cytherideidae</taxon>
        <taxon>Cyprideis</taxon>
    </lineage>
</organism>
<feature type="region of interest" description="Disordered" evidence="2">
    <location>
        <begin position="332"/>
        <end position="461"/>
    </location>
</feature>
<sequence length="1068" mass="118396">MSDLDKIWHAIWHGIGTMPKGDYHVGEHAGDISKVHIVLTSFYLQENSTNALGHYFVRGTKLIASIFCCCGKIMCLSRLKFISHLAVNMDWLGPAVSNQPFMCLWVILLTVSSSNGSFEQFLVKVPLKSTDVIWMEGVCYRWKSGLFREAMPPFLNFCAVLPIAPSQTVLHPYILPMLHLPCLQFWMSLRIVIQAVTQRKSPLRLFRHRLSGADPVVCRLQHISLGSPSLIPLDWGSVRSAIKALRDVEVLVMKRLIDSLLVNTEVDFPVVPDRLNHHRPGHLPRRHRLCVPDVKGEVGCSPLLQPPFPCRDPEEAMRKSWSDVPHGIHVAEYPLPVPGSSSLMPEEEERPVEDDVFRPRRRSLDSDKLPPSVPVSSCRPRGSSFSSTRDWRDWDSPSPQFDGVCSSGSVQEDTQNPAPSPDAETSDESPSGSGRQPPAPRTPSKATSIPKIIQKSQLPKDAFLSRQQMQSRMKTVRFTKAGMVEEKLDRVFHGGPPSITGFDLAPFEVEEVLNVLRSDIRIQPPWQRRRRGTSNKEKSNDRASSNALKSMEQNCNPLNKSEEPMSSVCDTIPSKSSSEGVLTPQCDDLSVVERKTPSPPPRTFQHPSPSSAGYRMTKPSLQLDKCGASCHHPPLVFRSPDRPTARALKFEHKPEPQVCHSPHSSSPTSQNSSPLPPSDISSSPCSSAVECLGSQSHKSPLLVDHFQRSVPSVSDQLQFRRSLDGAASLVFHRRTGLPLTSSPAPKRKGKAFDFDAGINSVTAIKNALFAVNIKDEEDADVETSLETSLVDSPESFSNNSPGEFNTDISSIRSSRPTSLSPQSFRNVSLIPLTKDITLPPPLSPTEEEKSVKISHSCPPSPPSHLSPLPSSPATSNLLGSFEESVLNGRIEPISTVHGFKADIGASGSFCPSHLTQPVSVFFYSLEGNSSPYLAHINLGKKGYRVPRSGTIQVTLFNPHGTVVKMFVILYDLNDMPPSSKTFLRQRTLYMPVGETDLSSESRKWLRYLIHLRFCTSKSGHLYLHTDIRMIVFRKSDLDTAVSLETDGKTHELRSFTRGPTDPKYSPKR</sequence>
<proteinExistence type="inferred from homology"/>
<feature type="compositionally biased region" description="Low complexity" evidence="2">
    <location>
        <begin position="808"/>
        <end position="821"/>
    </location>
</feature>
<feature type="region of interest" description="Disordered" evidence="2">
    <location>
        <begin position="526"/>
        <end position="617"/>
    </location>
</feature>
<dbReference type="InterPro" id="IPR025261">
    <property type="entry name" value="Atos-like_cons_dom"/>
</dbReference>
<dbReference type="InterPro" id="IPR051506">
    <property type="entry name" value="ATOS_Transcription_Regulators"/>
</dbReference>
<accession>A0A7R8W5K7</accession>
<dbReference type="PANTHER" id="PTHR13199:SF11">
    <property type="entry name" value="PROTEIN ATOSSA"/>
    <property type="match status" value="1"/>
</dbReference>
<evidence type="ECO:0000313" key="3">
    <source>
        <dbReference type="EMBL" id="CAD7223108.1"/>
    </source>
</evidence>
<dbReference type="OrthoDB" id="8625101at2759"/>
<dbReference type="EMBL" id="OB660151">
    <property type="protein sequence ID" value="CAD7223108.1"/>
    <property type="molecule type" value="Genomic_DNA"/>
</dbReference>
<gene>
    <name evidence="3" type="ORF">CTOB1V02_LOCUS1102</name>
</gene>
<protein>
    <submittedName>
        <fullName evidence="3">Uncharacterized protein</fullName>
    </submittedName>
</protein>
<dbReference type="AlphaFoldDB" id="A0A7R8W5K7"/>
<feature type="region of interest" description="Disordered" evidence="2">
    <location>
        <begin position="835"/>
        <end position="872"/>
    </location>
</feature>
<dbReference type="PANTHER" id="PTHR13199">
    <property type="entry name" value="GH03947P"/>
    <property type="match status" value="1"/>
</dbReference>
<dbReference type="Pfam" id="PF13889">
    <property type="entry name" value="Chromosome_seg"/>
    <property type="match status" value="1"/>
</dbReference>
<feature type="region of interest" description="Disordered" evidence="2">
    <location>
        <begin position="653"/>
        <end position="682"/>
    </location>
</feature>